<name>A0A4R6TXR2_9BACI</name>
<comment type="caution">
    <text evidence="1">The sequence shown here is derived from an EMBL/GenBank/DDBJ whole genome shotgun (WGS) entry which is preliminary data.</text>
</comment>
<sequence>MRTDLAYVSSTTPIGNNCSNDSMVSLHLFLAFSPFAKTLYINFRTFYLAGKLKYHWVKLQSNVVVAFDTSCHTLAFILKGIRATSIRKYLILFSLPLEYH</sequence>
<accession>A0A4R6TXR2</accession>
<gene>
    <name evidence="1" type="ORF">EV213_11084</name>
</gene>
<evidence type="ECO:0000313" key="1">
    <source>
        <dbReference type="EMBL" id="TDQ38341.1"/>
    </source>
</evidence>
<protein>
    <submittedName>
        <fullName evidence="1">Uncharacterized protein</fullName>
    </submittedName>
</protein>
<organism evidence="1 2">
    <name type="scientific">Aureibacillus halotolerans</name>
    <dbReference type="NCBI Taxonomy" id="1508390"/>
    <lineage>
        <taxon>Bacteria</taxon>
        <taxon>Bacillati</taxon>
        <taxon>Bacillota</taxon>
        <taxon>Bacilli</taxon>
        <taxon>Bacillales</taxon>
        <taxon>Bacillaceae</taxon>
        <taxon>Aureibacillus</taxon>
    </lineage>
</organism>
<evidence type="ECO:0000313" key="2">
    <source>
        <dbReference type="Proteomes" id="UP000295632"/>
    </source>
</evidence>
<dbReference type="EMBL" id="SNYJ01000010">
    <property type="protein sequence ID" value="TDQ38341.1"/>
    <property type="molecule type" value="Genomic_DNA"/>
</dbReference>
<reference evidence="1 2" key="1">
    <citation type="submission" date="2019-03" db="EMBL/GenBank/DDBJ databases">
        <title>Genomic Encyclopedia of Type Strains, Phase IV (KMG-IV): sequencing the most valuable type-strain genomes for metagenomic binning, comparative biology and taxonomic classification.</title>
        <authorList>
            <person name="Goeker M."/>
        </authorList>
    </citation>
    <scope>NUCLEOTIDE SEQUENCE [LARGE SCALE GENOMIC DNA]</scope>
    <source>
        <strain evidence="1 2">DSM 28697</strain>
    </source>
</reference>
<dbReference type="Proteomes" id="UP000295632">
    <property type="component" value="Unassembled WGS sequence"/>
</dbReference>
<keyword evidence="2" id="KW-1185">Reference proteome</keyword>
<dbReference type="AlphaFoldDB" id="A0A4R6TXR2"/>
<proteinExistence type="predicted"/>